<dbReference type="SUPFAM" id="SSF51735">
    <property type="entry name" value="NAD(P)-binding Rossmann-fold domains"/>
    <property type="match status" value="1"/>
</dbReference>
<dbReference type="Gene3D" id="3.40.50.720">
    <property type="entry name" value="NAD(P)-binding Rossmann-like Domain"/>
    <property type="match status" value="1"/>
</dbReference>
<comment type="similarity">
    <text evidence="1">Belongs to the short-chain dehydrogenases/reductases (SDR) family.</text>
</comment>
<dbReference type="InterPro" id="IPR002347">
    <property type="entry name" value="SDR_fam"/>
</dbReference>
<dbReference type="GO" id="GO:0016491">
    <property type="term" value="F:oxidoreductase activity"/>
    <property type="evidence" value="ECO:0007669"/>
    <property type="project" value="UniProtKB-KW"/>
</dbReference>
<evidence type="ECO:0000256" key="1">
    <source>
        <dbReference type="ARBA" id="ARBA00006484"/>
    </source>
</evidence>
<dbReference type="PROSITE" id="PS00061">
    <property type="entry name" value="ADH_SHORT"/>
    <property type="match status" value="1"/>
</dbReference>
<dbReference type="AlphaFoldDB" id="A0A381V290"/>
<sequence>MSQSEEKIVLVTGGASGIGFAICKRFIDEGAVVVFTDIDSKAGEKAHQELGSSSIFMQQDVSIEQEWIEVMTKVKEQYGDPGVLVNNAGIAPDGSRIEDCSIEEWKRVISVDLDAVFLGTKHGIKNMKEKGGSIVNISSIMGIVGWPGSSSYNSAKAGVRMLSKVAALECADSGYDIRVNSVHPGFIDTPLVRNSFEETIEKGDSIFKTTEEAYAAIKMMQPLGNRLGRPREIADAVFFLASDDSSFITGTEIVVDGGYTAK</sequence>
<dbReference type="PRINTS" id="PR00081">
    <property type="entry name" value="GDHRDH"/>
</dbReference>
<dbReference type="EMBL" id="UINC01007667">
    <property type="protein sequence ID" value="SVA34516.1"/>
    <property type="molecule type" value="Genomic_DNA"/>
</dbReference>
<dbReference type="Pfam" id="PF13561">
    <property type="entry name" value="adh_short_C2"/>
    <property type="match status" value="1"/>
</dbReference>
<accession>A0A381V290</accession>
<dbReference type="FunFam" id="3.40.50.720:FF:000084">
    <property type="entry name" value="Short-chain dehydrogenase reductase"/>
    <property type="match status" value="1"/>
</dbReference>
<dbReference type="PANTHER" id="PTHR24321">
    <property type="entry name" value="DEHYDROGENASES, SHORT CHAIN"/>
    <property type="match status" value="1"/>
</dbReference>
<gene>
    <name evidence="3" type="ORF">METZ01_LOCUS87370</name>
</gene>
<evidence type="ECO:0000256" key="2">
    <source>
        <dbReference type="ARBA" id="ARBA00023002"/>
    </source>
</evidence>
<protein>
    <submittedName>
        <fullName evidence="3">Uncharacterized protein</fullName>
    </submittedName>
</protein>
<dbReference type="InterPro" id="IPR036291">
    <property type="entry name" value="NAD(P)-bd_dom_sf"/>
</dbReference>
<keyword evidence="2" id="KW-0560">Oxidoreductase</keyword>
<dbReference type="PRINTS" id="PR00080">
    <property type="entry name" value="SDRFAMILY"/>
</dbReference>
<dbReference type="NCBIfam" id="NF005559">
    <property type="entry name" value="PRK07231.1"/>
    <property type="match status" value="1"/>
</dbReference>
<dbReference type="InterPro" id="IPR020904">
    <property type="entry name" value="Sc_DH/Rdtase_CS"/>
</dbReference>
<proteinExistence type="inferred from homology"/>
<name>A0A381V290_9ZZZZ</name>
<evidence type="ECO:0000313" key="3">
    <source>
        <dbReference type="EMBL" id="SVA34516.1"/>
    </source>
</evidence>
<reference evidence="3" key="1">
    <citation type="submission" date="2018-05" db="EMBL/GenBank/DDBJ databases">
        <authorList>
            <person name="Lanie J.A."/>
            <person name="Ng W.-L."/>
            <person name="Kazmierczak K.M."/>
            <person name="Andrzejewski T.M."/>
            <person name="Davidsen T.M."/>
            <person name="Wayne K.J."/>
            <person name="Tettelin H."/>
            <person name="Glass J.I."/>
            <person name="Rusch D."/>
            <person name="Podicherti R."/>
            <person name="Tsui H.-C.T."/>
            <person name="Winkler M.E."/>
        </authorList>
    </citation>
    <scope>NUCLEOTIDE SEQUENCE</scope>
</reference>
<dbReference type="PANTHER" id="PTHR24321:SF8">
    <property type="entry name" value="ESTRADIOL 17-BETA-DEHYDROGENASE 8-RELATED"/>
    <property type="match status" value="1"/>
</dbReference>
<organism evidence="3">
    <name type="scientific">marine metagenome</name>
    <dbReference type="NCBI Taxonomy" id="408172"/>
    <lineage>
        <taxon>unclassified sequences</taxon>
        <taxon>metagenomes</taxon>
        <taxon>ecological metagenomes</taxon>
    </lineage>
</organism>